<dbReference type="AlphaFoldDB" id="A0AA87ZY79"/>
<organism evidence="2 3">
    <name type="scientific">Ficus carica</name>
    <name type="common">Common fig</name>
    <dbReference type="NCBI Taxonomy" id="3494"/>
    <lineage>
        <taxon>Eukaryota</taxon>
        <taxon>Viridiplantae</taxon>
        <taxon>Streptophyta</taxon>
        <taxon>Embryophyta</taxon>
        <taxon>Tracheophyta</taxon>
        <taxon>Spermatophyta</taxon>
        <taxon>Magnoliopsida</taxon>
        <taxon>eudicotyledons</taxon>
        <taxon>Gunneridae</taxon>
        <taxon>Pentapetalae</taxon>
        <taxon>rosids</taxon>
        <taxon>fabids</taxon>
        <taxon>Rosales</taxon>
        <taxon>Moraceae</taxon>
        <taxon>Ficeae</taxon>
        <taxon>Ficus</taxon>
    </lineage>
</organism>
<dbReference type="Gramene" id="FCD_00010003-RA">
    <property type="protein sequence ID" value="FCD_00010003-RA:cds"/>
    <property type="gene ID" value="FCD_00010003"/>
</dbReference>
<name>A0AA87ZY79_FICCA</name>
<accession>A0AA87ZY79</accession>
<dbReference type="PANTHER" id="PTHR33641">
    <property type="entry name" value="OS06G0133500 PROTEIN"/>
    <property type="match status" value="1"/>
</dbReference>
<dbReference type="Proteomes" id="UP001187192">
    <property type="component" value="Unassembled WGS sequence"/>
</dbReference>
<evidence type="ECO:0000313" key="2">
    <source>
        <dbReference type="EMBL" id="GMN31236.1"/>
    </source>
</evidence>
<dbReference type="EMBL" id="BTGU01000003">
    <property type="protein sequence ID" value="GMN31236.1"/>
    <property type="molecule type" value="Genomic_DNA"/>
</dbReference>
<feature type="compositionally biased region" description="Basic and acidic residues" evidence="1">
    <location>
        <begin position="44"/>
        <end position="64"/>
    </location>
</feature>
<feature type="region of interest" description="Disordered" evidence="1">
    <location>
        <begin position="32"/>
        <end position="68"/>
    </location>
</feature>
<sequence>MNSMFSCFDALCAEVLFGKTPTATPRLSVAFSSDAKSSPGNDRATAEKTTGKKLDGNGEFAGKEKTKKPPKIRLAPEFDGLNCFEAFVSC</sequence>
<dbReference type="Gramene" id="FCD_00027717-RA">
    <property type="protein sequence ID" value="FCD_00027717-RA:cds"/>
    <property type="gene ID" value="FCD_00027717"/>
</dbReference>
<gene>
    <name evidence="2" type="ORF">TIFTF001_003171</name>
</gene>
<evidence type="ECO:0000313" key="3">
    <source>
        <dbReference type="Proteomes" id="UP001187192"/>
    </source>
</evidence>
<protein>
    <submittedName>
        <fullName evidence="2">Uncharacterized protein</fullName>
    </submittedName>
</protein>
<dbReference type="PANTHER" id="PTHR33641:SF24">
    <property type="entry name" value="PROTEIN, PUTATIVE-RELATED"/>
    <property type="match status" value="1"/>
</dbReference>
<comment type="caution">
    <text evidence="2">The sequence shown here is derived from an EMBL/GenBank/DDBJ whole genome shotgun (WGS) entry which is preliminary data.</text>
</comment>
<proteinExistence type="predicted"/>
<evidence type="ECO:0000256" key="1">
    <source>
        <dbReference type="SAM" id="MobiDB-lite"/>
    </source>
</evidence>
<reference evidence="2" key="1">
    <citation type="submission" date="2023-07" db="EMBL/GenBank/DDBJ databases">
        <title>draft genome sequence of fig (Ficus carica).</title>
        <authorList>
            <person name="Takahashi T."/>
            <person name="Nishimura K."/>
        </authorList>
    </citation>
    <scope>NUCLEOTIDE SEQUENCE</scope>
</reference>
<keyword evidence="3" id="KW-1185">Reference proteome</keyword>